<keyword evidence="1" id="KW-0732">Signal</keyword>
<comment type="caution">
    <text evidence="2">The sequence shown here is derived from an EMBL/GenBank/DDBJ whole genome shotgun (WGS) entry which is preliminary data.</text>
</comment>
<accession>A0A4Z1BSV3</accession>
<dbReference type="AlphaFoldDB" id="A0A4Z1BSV3"/>
<protein>
    <submittedName>
        <fullName evidence="2">Uncharacterized protein</fullName>
    </submittedName>
</protein>
<evidence type="ECO:0000256" key="1">
    <source>
        <dbReference type="SAM" id="SignalP"/>
    </source>
</evidence>
<dbReference type="Proteomes" id="UP000297998">
    <property type="component" value="Unassembled WGS sequence"/>
</dbReference>
<gene>
    <name evidence="2" type="ORF">E4J94_10480</name>
</gene>
<feature type="signal peptide" evidence="1">
    <location>
        <begin position="1"/>
        <end position="19"/>
    </location>
</feature>
<evidence type="ECO:0000313" key="2">
    <source>
        <dbReference type="EMBL" id="TGN26852.1"/>
    </source>
</evidence>
<reference evidence="2 3" key="1">
    <citation type="submission" date="2019-03" db="EMBL/GenBank/DDBJ databases">
        <title>Empedobacter tilapiae sp. nov., isolated from an intestine of Nile tilapia Oreochromis niloticus.</title>
        <authorList>
            <person name="Kim Y.-O."/>
            <person name="Yoon J.-H."/>
        </authorList>
    </citation>
    <scope>NUCLEOTIDE SEQUENCE [LARGE SCALE GENOMIC DNA]</scope>
    <source>
        <strain evidence="2 3">MRS2</strain>
    </source>
</reference>
<evidence type="ECO:0000313" key="3">
    <source>
        <dbReference type="Proteomes" id="UP000297998"/>
    </source>
</evidence>
<sequence length="107" mass="12611">MKITCLLFCFILIFGCSSTSDSHNLNDQLHDGMYCAKVRVETKEKIKTYKLTITTKNNYLQKINWPSGGWLDRSHYKLPEFYDNETTLIDDRGRKFEIKIIHRGECK</sequence>
<dbReference type="RefSeq" id="WP_135835746.1">
    <property type="nucleotide sequence ID" value="NZ_SRPE01000006.1"/>
</dbReference>
<keyword evidence="3" id="KW-1185">Reference proteome</keyword>
<dbReference type="EMBL" id="SRPE01000006">
    <property type="protein sequence ID" value="TGN26852.1"/>
    <property type="molecule type" value="Genomic_DNA"/>
</dbReference>
<dbReference type="OrthoDB" id="1377135at2"/>
<dbReference type="PROSITE" id="PS51257">
    <property type="entry name" value="PROKAR_LIPOPROTEIN"/>
    <property type="match status" value="1"/>
</dbReference>
<name>A0A4Z1BSV3_9FLAO</name>
<proteinExistence type="predicted"/>
<feature type="chain" id="PRO_5021463511" evidence="1">
    <location>
        <begin position="20"/>
        <end position="107"/>
    </location>
</feature>
<organism evidence="2 3">
    <name type="scientific">Empedobacter tilapiae</name>
    <dbReference type="NCBI Taxonomy" id="2491114"/>
    <lineage>
        <taxon>Bacteria</taxon>
        <taxon>Pseudomonadati</taxon>
        <taxon>Bacteroidota</taxon>
        <taxon>Flavobacteriia</taxon>
        <taxon>Flavobacteriales</taxon>
        <taxon>Weeksellaceae</taxon>
        <taxon>Empedobacter</taxon>
    </lineage>
</organism>